<name>A0ABU0ZK95_9ACTN</name>
<reference evidence="2 3" key="1">
    <citation type="submission" date="2023-08" db="EMBL/GenBank/DDBJ databases">
        <title>Phytohabitans sansha sp. nov., isolated from marine sediment.</title>
        <authorList>
            <person name="Zhao Y."/>
            <person name="Yi K."/>
        </authorList>
    </citation>
    <scope>NUCLEOTIDE SEQUENCE [LARGE SCALE GENOMIC DNA]</scope>
    <source>
        <strain evidence="2 3">ZYX-F-186</strain>
    </source>
</reference>
<accession>A0ABU0ZK95</accession>
<dbReference type="InterPro" id="IPR001509">
    <property type="entry name" value="Epimerase_deHydtase"/>
</dbReference>
<dbReference type="PANTHER" id="PTHR32487:SF0">
    <property type="entry name" value="3-OXO-DELTA(4,5)-STEROID 5-BETA-REDUCTASE"/>
    <property type="match status" value="1"/>
</dbReference>
<dbReference type="Proteomes" id="UP001230908">
    <property type="component" value="Unassembled WGS sequence"/>
</dbReference>
<dbReference type="Pfam" id="PF01370">
    <property type="entry name" value="Epimerase"/>
    <property type="match status" value="1"/>
</dbReference>
<feature type="domain" description="NAD-dependent epimerase/dehydratase" evidence="1">
    <location>
        <begin position="6"/>
        <end position="242"/>
    </location>
</feature>
<evidence type="ECO:0000259" key="1">
    <source>
        <dbReference type="Pfam" id="PF01370"/>
    </source>
</evidence>
<evidence type="ECO:0000313" key="3">
    <source>
        <dbReference type="Proteomes" id="UP001230908"/>
    </source>
</evidence>
<dbReference type="RefSeq" id="WP_308714747.1">
    <property type="nucleotide sequence ID" value="NZ_JAVHUY010000022.1"/>
</dbReference>
<comment type="caution">
    <text evidence="2">The sequence shown here is derived from an EMBL/GenBank/DDBJ whole genome shotgun (WGS) entry which is preliminary data.</text>
</comment>
<protein>
    <submittedName>
        <fullName evidence="2">NAD-dependent epimerase/dehydratase family protein</fullName>
    </submittedName>
</protein>
<dbReference type="Gene3D" id="3.40.50.720">
    <property type="entry name" value="NAD(P)-binding Rossmann-like Domain"/>
    <property type="match status" value="1"/>
</dbReference>
<proteinExistence type="predicted"/>
<sequence>MTDRRVLVTGGTGLIGRAAVDAFLAAGWPVVGMSRGASGHAGERYAGVPVDLRDERAVAAALRDLPGITHLAYTSVYEKPGLVAGWSDPEQMAANRAMLDNVLRPLAAAGHLEQVTIMQGTKAYGAHLHPIPLPARERHPRDPHENFYWHQEDLLREVAGSAGFRWTILRPVQVVGPAYGVGYCTPPVIGALAAVCHETGQPFGFPGLPLSTPKQVADVRLVADALLWAATAEAAHGEHFNLTNGEVFSWLELWPVLAEELGVAAAEPVARRLADFLPAHAEAWAKVAAAHQLREPDLAAVLGQSHFYADYTFGYGLTEAPPPALVSTVKVKRAGFTQVRDTELTFRHAIRELQRRRILPRLS</sequence>
<organism evidence="2 3">
    <name type="scientific">Phytohabitans maris</name>
    <dbReference type="NCBI Taxonomy" id="3071409"/>
    <lineage>
        <taxon>Bacteria</taxon>
        <taxon>Bacillati</taxon>
        <taxon>Actinomycetota</taxon>
        <taxon>Actinomycetes</taxon>
        <taxon>Micromonosporales</taxon>
        <taxon>Micromonosporaceae</taxon>
    </lineage>
</organism>
<dbReference type="EMBL" id="JAVHUY010000022">
    <property type="protein sequence ID" value="MDQ7907469.1"/>
    <property type="molecule type" value="Genomic_DNA"/>
</dbReference>
<gene>
    <name evidence="2" type="ORF">RB614_23400</name>
</gene>
<evidence type="ECO:0000313" key="2">
    <source>
        <dbReference type="EMBL" id="MDQ7907469.1"/>
    </source>
</evidence>
<dbReference type="SUPFAM" id="SSF51735">
    <property type="entry name" value="NAD(P)-binding Rossmann-fold domains"/>
    <property type="match status" value="1"/>
</dbReference>
<dbReference type="InterPro" id="IPR036291">
    <property type="entry name" value="NAD(P)-bd_dom_sf"/>
</dbReference>
<keyword evidence="3" id="KW-1185">Reference proteome</keyword>
<dbReference type="PANTHER" id="PTHR32487">
    <property type="entry name" value="3-OXO-DELTA(4,5)-STEROID 5-BETA-REDUCTASE"/>
    <property type="match status" value="1"/>
</dbReference>